<dbReference type="InterPro" id="IPR006311">
    <property type="entry name" value="TAT_signal"/>
</dbReference>
<gene>
    <name evidence="2" type="ORF">GBA63_21885</name>
</gene>
<dbReference type="PROSITE" id="PS51318">
    <property type="entry name" value="TAT"/>
    <property type="match status" value="1"/>
</dbReference>
<dbReference type="PANTHER" id="PTHR35340:SF5">
    <property type="entry name" value="ASST-DOMAIN-CONTAINING PROTEIN"/>
    <property type="match status" value="1"/>
</dbReference>
<dbReference type="AlphaFoldDB" id="A0A6G8QFS5"/>
<organism evidence="2 3">
    <name type="scientific">Rubrobacter tropicus</name>
    <dbReference type="NCBI Taxonomy" id="2653851"/>
    <lineage>
        <taxon>Bacteria</taxon>
        <taxon>Bacillati</taxon>
        <taxon>Actinomycetota</taxon>
        <taxon>Rubrobacteria</taxon>
        <taxon>Rubrobacterales</taxon>
        <taxon>Rubrobacteraceae</taxon>
        <taxon>Rubrobacter</taxon>
    </lineage>
</organism>
<dbReference type="EMBL" id="CP045120">
    <property type="protein sequence ID" value="QIN85366.1"/>
    <property type="molecule type" value="Genomic_DNA"/>
</dbReference>
<dbReference type="PANTHER" id="PTHR35340">
    <property type="entry name" value="PQQ ENZYME REPEAT PROTEIN-RELATED"/>
    <property type="match status" value="1"/>
</dbReference>
<evidence type="ECO:0000313" key="3">
    <source>
        <dbReference type="Proteomes" id="UP000501452"/>
    </source>
</evidence>
<keyword evidence="1" id="KW-0812">Transmembrane</keyword>
<proteinExistence type="predicted"/>
<dbReference type="KEGG" id="rub:GBA63_21885"/>
<reference evidence="2 3" key="1">
    <citation type="submission" date="2019-10" db="EMBL/GenBank/DDBJ databases">
        <title>Rubrobacter sp nov SCSIO 52090 isolated from a deep-sea sediment in the South China Sea.</title>
        <authorList>
            <person name="Chen R.W."/>
        </authorList>
    </citation>
    <scope>NUCLEOTIDE SEQUENCE [LARGE SCALE GENOMIC DNA]</scope>
    <source>
        <strain evidence="2 3">SCSIO 52909</strain>
        <plasmid evidence="2 3">unnamed1</plasmid>
    </source>
</reference>
<dbReference type="RefSeq" id="WP_166180601.1">
    <property type="nucleotide sequence ID" value="NZ_CP045120.1"/>
</dbReference>
<dbReference type="InterPro" id="IPR039535">
    <property type="entry name" value="ASST-like"/>
</dbReference>
<dbReference type="Proteomes" id="UP000501452">
    <property type="component" value="Plasmid unnamed1"/>
</dbReference>
<geneLocation type="plasmid" evidence="2 3">
    <name>unnamed1</name>
</geneLocation>
<sequence>MSKTAGLDASSGGGEEQDAARTRKHFLVTAGGGALLALSGLAGLGLVARAPDANIRAGASPAQTGRTWVFRSRPDLRPPPVEVTTPAGGAYPGYVFAAAKNGPGEAHPSQDGPMILDNEGRPVWLWPVREEARDAMDFKAQSYRGKPVITWWEGVHGGFGRGEYVIFDDSYREVARVRAGNGYEGDHHEFLITARDTALLVIYGPARRDLSAVGGAPDGAVLEGVIQEIDVASGEVLFEWHSLEHVDVSESYRRPRPDQREAFDYFHINSVDVDKDENLIVSARRTSAVYKIDRRSGEVIWRLGGKRSDFEMGEGARFAFQHDARRHPDGTITLFDNRGEDMREPSRAVALTLDEGAMKATLAREYVHPDRFFAIFQGNVQALPGGNVFVGWGSAPYLSEFSREGKLLFDARFPSEAESYRAFRFPWKGLPKDRPAVAAGPRSEDRTTLYVSWNGATEVAAWEVLAGPAPDRLEPLGSAPRRGFETAITFTTPEPYVAVSAKDRSGLTLATSEAVRLGR</sequence>
<accession>A0A6G8QFS5</accession>
<keyword evidence="1" id="KW-0472">Membrane</keyword>
<dbReference type="SUPFAM" id="SSF63829">
    <property type="entry name" value="Calcium-dependent phosphotriesterase"/>
    <property type="match status" value="1"/>
</dbReference>
<protein>
    <submittedName>
        <fullName evidence="2">ArsR family transcriptional regulator</fullName>
    </submittedName>
</protein>
<dbReference type="InterPro" id="IPR053143">
    <property type="entry name" value="Arylsulfate_ST"/>
</dbReference>
<evidence type="ECO:0000313" key="2">
    <source>
        <dbReference type="EMBL" id="QIN85366.1"/>
    </source>
</evidence>
<name>A0A6G8QFS5_9ACTN</name>
<dbReference type="Pfam" id="PF14269">
    <property type="entry name" value="Arylsulfotran_2"/>
    <property type="match status" value="1"/>
</dbReference>
<keyword evidence="2" id="KW-0614">Plasmid</keyword>
<evidence type="ECO:0000256" key="1">
    <source>
        <dbReference type="SAM" id="Phobius"/>
    </source>
</evidence>
<keyword evidence="3" id="KW-1185">Reference proteome</keyword>
<feature type="transmembrane region" description="Helical" evidence="1">
    <location>
        <begin position="26"/>
        <end position="48"/>
    </location>
</feature>
<keyword evidence="1" id="KW-1133">Transmembrane helix</keyword>